<organism evidence="1 2">
    <name type="scientific">Metabacillus litoralis</name>
    <dbReference type="NCBI Taxonomy" id="152268"/>
    <lineage>
        <taxon>Bacteria</taxon>
        <taxon>Bacillati</taxon>
        <taxon>Bacillota</taxon>
        <taxon>Bacilli</taxon>
        <taxon>Bacillales</taxon>
        <taxon>Bacillaceae</taxon>
        <taxon>Metabacillus</taxon>
    </lineage>
</organism>
<evidence type="ECO:0000313" key="1">
    <source>
        <dbReference type="EMBL" id="TXC92159.1"/>
    </source>
</evidence>
<gene>
    <name evidence="1" type="ORF">FS935_07195</name>
</gene>
<keyword evidence="2" id="KW-1185">Reference proteome</keyword>
<dbReference type="AlphaFoldDB" id="A0A5C6W8H5"/>
<proteinExistence type="predicted"/>
<protein>
    <submittedName>
        <fullName evidence="1">Uncharacterized protein</fullName>
    </submittedName>
</protein>
<dbReference type="Proteomes" id="UP000321363">
    <property type="component" value="Unassembled WGS sequence"/>
</dbReference>
<evidence type="ECO:0000313" key="2">
    <source>
        <dbReference type="Proteomes" id="UP000321363"/>
    </source>
</evidence>
<dbReference type="OrthoDB" id="2087420at2"/>
<sequence>MKNKKVNVGIVLLFIVSVLTIASYKGLEYFTSTKAHEKDLAKVTEKSNPDSIDDVSTEIVNEPASKDVVVFSTSEYEDGHDFITDLHEFYNDTLCWGRVNTADYKKQQEKALHIVSIFKEIEVKDEKLYEDFISIENTAKKIIDSDDREAMIKLHRLFHDLDIYFNGYSEDHTFGVTSYKG</sequence>
<dbReference type="RefSeq" id="WP_146946991.1">
    <property type="nucleotide sequence ID" value="NZ_VOQF01000003.1"/>
</dbReference>
<comment type="caution">
    <text evidence="1">The sequence shown here is derived from an EMBL/GenBank/DDBJ whole genome shotgun (WGS) entry which is preliminary data.</text>
</comment>
<name>A0A5C6W8H5_9BACI</name>
<accession>A0A5C6W8H5</accession>
<dbReference type="EMBL" id="VOQF01000003">
    <property type="protein sequence ID" value="TXC92159.1"/>
    <property type="molecule type" value="Genomic_DNA"/>
</dbReference>
<reference evidence="1 2" key="1">
    <citation type="journal article" date="2005" name="Int. J. Syst. Evol. Microbiol.">
        <title>Bacillus litoralis sp. nov., isolated from a tidal flat of the Yellow Sea in Korea.</title>
        <authorList>
            <person name="Yoon J.H."/>
            <person name="Oh T.K."/>
        </authorList>
    </citation>
    <scope>NUCLEOTIDE SEQUENCE [LARGE SCALE GENOMIC DNA]</scope>
    <source>
        <strain evidence="1 2">SW-211</strain>
    </source>
</reference>